<evidence type="ECO:0000313" key="2">
    <source>
        <dbReference type="EMBL" id="SCG33824.1"/>
    </source>
</evidence>
<organism evidence="2 3">
    <name type="scientific">Micromonospora humi</name>
    <dbReference type="NCBI Taxonomy" id="745366"/>
    <lineage>
        <taxon>Bacteria</taxon>
        <taxon>Bacillati</taxon>
        <taxon>Actinomycetota</taxon>
        <taxon>Actinomycetes</taxon>
        <taxon>Micromonosporales</taxon>
        <taxon>Micromonosporaceae</taxon>
        <taxon>Micromonospora</taxon>
    </lineage>
</organism>
<gene>
    <name evidence="2" type="ORF">GA0070213_10129</name>
</gene>
<accession>A0A1C5GJ35</accession>
<sequence>MPDAWLATNTPQSTNGEEKTIDNSDTITLWRPSGQAELDLVAASGWRAWPPRLADQPIFYPVLSRWYATKIAREWNVPAEGVGHVTRFDVERSYLDRYEVHQAGGRDVLEYWIPAEELTDLNAHIVGTIIEEAEYRGPVNDQEFADAETALGRPLPAAWRSYLHGESWFRRGWMSSGAYVWLNSPREMIALHDAWDQATEEHPGVAIIGGDGSREQLVLDLRSDPAPVLLVDIASSGWEDAIRQADDVRQLIDRIEAGVFEFHRED</sequence>
<dbReference type="Proteomes" id="UP000199360">
    <property type="component" value="Unassembled WGS sequence"/>
</dbReference>
<name>A0A1C5GJ35_9ACTN</name>
<evidence type="ECO:0000256" key="1">
    <source>
        <dbReference type="SAM" id="MobiDB-lite"/>
    </source>
</evidence>
<dbReference type="AlphaFoldDB" id="A0A1C5GJ35"/>
<protein>
    <recommendedName>
        <fullName evidence="4">SMI1 / KNR4 family (SUKH-1)</fullName>
    </recommendedName>
</protein>
<feature type="region of interest" description="Disordered" evidence="1">
    <location>
        <begin position="1"/>
        <end position="21"/>
    </location>
</feature>
<dbReference type="SUPFAM" id="SSF160631">
    <property type="entry name" value="SMI1/KNR4-like"/>
    <property type="match status" value="1"/>
</dbReference>
<dbReference type="STRING" id="745366.GA0070213_10129"/>
<proteinExistence type="predicted"/>
<keyword evidence="3" id="KW-1185">Reference proteome</keyword>
<dbReference type="EMBL" id="FMDM01000001">
    <property type="protein sequence ID" value="SCG33824.1"/>
    <property type="molecule type" value="Genomic_DNA"/>
</dbReference>
<dbReference type="InterPro" id="IPR037883">
    <property type="entry name" value="Knr4/Smi1-like_sf"/>
</dbReference>
<reference evidence="3" key="1">
    <citation type="submission" date="2016-06" db="EMBL/GenBank/DDBJ databases">
        <authorList>
            <person name="Varghese N."/>
            <person name="Submissions Spin"/>
        </authorList>
    </citation>
    <scope>NUCLEOTIDE SEQUENCE [LARGE SCALE GENOMIC DNA]</scope>
    <source>
        <strain evidence="3">DSM 45647</strain>
    </source>
</reference>
<evidence type="ECO:0008006" key="4">
    <source>
        <dbReference type="Google" id="ProtNLM"/>
    </source>
</evidence>
<dbReference type="Gene3D" id="3.40.1580.10">
    <property type="entry name" value="SMI1/KNR4-like"/>
    <property type="match status" value="1"/>
</dbReference>
<evidence type="ECO:0000313" key="3">
    <source>
        <dbReference type="Proteomes" id="UP000199360"/>
    </source>
</evidence>